<dbReference type="SUPFAM" id="SSF56784">
    <property type="entry name" value="HAD-like"/>
    <property type="match status" value="1"/>
</dbReference>
<evidence type="ECO:0000259" key="2">
    <source>
        <dbReference type="SMART" id="SM00577"/>
    </source>
</evidence>
<dbReference type="GeneID" id="5028333"/>
<accession>A0CWI4</accession>
<feature type="domain" description="FCP1 homology" evidence="2">
    <location>
        <begin position="68"/>
        <end position="167"/>
    </location>
</feature>
<keyword evidence="1" id="KW-0496">Mitochondrion</keyword>
<keyword evidence="1" id="KW-0653">Protein transport</keyword>
<organism evidence="3 4">
    <name type="scientific">Paramecium tetraurelia</name>
    <dbReference type="NCBI Taxonomy" id="5888"/>
    <lineage>
        <taxon>Eukaryota</taxon>
        <taxon>Sar</taxon>
        <taxon>Alveolata</taxon>
        <taxon>Ciliophora</taxon>
        <taxon>Intramacronucleata</taxon>
        <taxon>Oligohymenophorea</taxon>
        <taxon>Peniculida</taxon>
        <taxon>Parameciidae</taxon>
        <taxon>Paramecium</taxon>
    </lineage>
</organism>
<comment type="subunit">
    <text evidence="1">Component of the TIM23 complex.</text>
</comment>
<comment type="similarity">
    <text evidence="1">Belongs to the TIM50 family.</text>
</comment>
<dbReference type="GO" id="GO:0004721">
    <property type="term" value="F:phosphoprotein phosphatase activity"/>
    <property type="evidence" value="ECO:0000318"/>
    <property type="project" value="GO_Central"/>
</dbReference>
<dbReference type="GO" id="GO:0015031">
    <property type="term" value="P:protein transport"/>
    <property type="evidence" value="ECO:0007669"/>
    <property type="project" value="UniProtKB-KW"/>
</dbReference>
<evidence type="ECO:0000313" key="4">
    <source>
        <dbReference type="Proteomes" id="UP000000600"/>
    </source>
</evidence>
<dbReference type="Pfam" id="PF03031">
    <property type="entry name" value="NIF"/>
    <property type="match status" value="1"/>
</dbReference>
<evidence type="ECO:0000313" key="3">
    <source>
        <dbReference type="EMBL" id="CAK75151.1"/>
    </source>
</evidence>
<name>A0CWI4_PARTE</name>
<sequence length="200" mass="23340">MKQAIQRFLLISKFVFRMIPNLRIVECNIILQNFASLYFTIQEGYYGLLDIPLVSVAHNSYLPNESTHQFTLILDMDETLIHFVNQTKSMRLEYLLLDQEIMQIGFLTKSLLINKSNLDYIDNMPYLSRLGRSIAKCIIIDKIAANYQHQEENEIQIKIWCNDPEDKELVKVGAILRQLAKGNCEDVRDALQMYNKAYVQ</sequence>
<dbReference type="Proteomes" id="UP000000600">
    <property type="component" value="Unassembled WGS sequence"/>
</dbReference>
<dbReference type="PANTHER" id="PTHR12210">
    <property type="entry name" value="DULLARD PROTEIN PHOSPHATASE"/>
    <property type="match status" value="1"/>
</dbReference>
<dbReference type="HOGENOM" id="CLU_1368564_0_0_1"/>
<dbReference type="InterPro" id="IPR036412">
    <property type="entry name" value="HAD-like_sf"/>
</dbReference>
<dbReference type="InParanoid" id="A0CWI4"/>
<keyword evidence="4" id="KW-1185">Reference proteome</keyword>
<dbReference type="KEGG" id="ptm:GSPATT00001354001"/>
<dbReference type="GO" id="GO:0005744">
    <property type="term" value="C:TIM23 mitochondrial import inner membrane translocase complex"/>
    <property type="evidence" value="ECO:0007669"/>
    <property type="project" value="UniProtKB-UniRule"/>
</dbReference>
<dbReference type="RefSeq" id="XP_001442548.1">
    <property type="nucleotide sequence ID" value="XM_001442511.1"/>
</dbReference>
<comment type="function">
    <text evidence="1">Essential component of the TIM23 complex, a complex that mediates the translocation of transit peptide-containing proteins across the mitochondrial inner membrane.</text>
</comment>
<reference evidence="3 4" key="1">
    <citation type="journal article" date="2006" name="Nature">
        <title>Global trends of whole-genome duplications revealed by the ciliate Paramecium tetraurelia.</title>
        <authorList>
            <consortium name="Genoscope"/>
            <person name="Aury J.-M."/>
            <person name="Jaillon O."/>
            <person name="Duret L."/>
            <person name="Noel B."/>
            <person name="Jubin C."/>
            <person name="Porcel B.M."/>
            <person name="Segurens B."/>
            <person name="Daubin V."/>
            <person name="Anthouard V."/>
            <person name="Aiach N."/>
            <person name="Arnaiz O."/>
            <person name="Billaut A."/>
            <person name="Beisson J."/>
            <person name="Blanc I."/>
            <person name="Bouhouche K."/>
            <person name="Camara F."/>
            <person name="Duharcourt S."/>
            <person name="Guigo R."/>
            <person name="Gogendeau D."/>
            <person name="Katinka M."/>
            <person name="Keller A.-M."/>
            <person name="Kissmehl R."/>
            <person name="Klotz C."/>
            <person name="Koll F."/>
            <person name="Le Moue A."/>
            <person name="Lepere C."/>
            <person name="Malinsky S."/>
            <person name="Nowacki M."/>
            <person name="Nowak J.K."/>
            <person name="Plattner H."/>
            <person name="Poulain J."/>
            <person name="Ruiz F."/>
            <person name="Serrano V."/>
            <person name="Zagulski M."/>
            <person name="Dessen P."/>
            <person name="Betermier M."/>
            <person name="Weissenbach J."/>
            <person name="Scarpelli C."/>
            <person name="Schachter V."/>
            <person name="Sperling L."/>
            <person name="Meyer E."/>
            <person name="Cohen J."/>
            <person name="Wincker P."/>
        </authorList>
    </citation>
    <scope>NUCLEOTIDE SEQUENCE [LARGE SCALE GENOMIC DNA]</scope>
    <source>
        <strain evidence="3 4">Stock d4-2</strain>
    </source>
</reference>
<protein>
    <recommendedName>
        <fullName evidence="1">Mitochondrial import inner membrane translocase subunit TIM50</fullName>
    </recommendedName>
</protein>
<dbReference type="STRING" id="5888.A0CWI4"/>
<dbReference type="InterPro" id="IPR050365">
    <property type="entry name" value="TIM50"/>
</dbReference>
<keyword evidence="1" id="KW-0813">Transport</keyword>
<dbReference type="InterPro" id="IPR023214">
    <property type="entry name" value="HAD_sf"/>
</dbReference>
<keyword evidence="1" id="KW-0809">Transit peptide</keyword>
<dbReference type="InterPro" id="IPR004274">
    <property type="entry name" value="FCP1_dom"/>
</dbReference>
<keyword evidence="1" id="KW-0811">Translocation</keyword>
<evidence type="ECO:0000256" key="1">
    <source>
        <dbReference type="RuleBase" id="RU365079"/>
    </source>
</evidence>
<dbReference type="AlphaFoldDB" id="A0CWI4"/>
<dbReference type="Gene3D" id="3.40.50.1000">
    <property type="entry name" value="HAD superfamily/HAD-like"/>
    <property type="match status" value="1"/>
</dbReference>
<dbReference type="SMART" id="SM00577">
    <property type="entry name" value="CPDc"/>
    <property type="match status" value="1"/>
</dbReference>
<proteinExistence type="inferred from homology"/>
<dbReference type="OrthoDB" id="291630at2759"/>
<gene>
    <name evidence="3" type="ORF">GSPATT00001354001</name>
</gene>
<dbReference type="EMBL" id="CT868207">
    <property type="protein sequence ID" value="CAK75151.1"/>
    <property type="molecule type" value="Genomic_DNA"/>
</dbReference>
<comment type="subcellular location">
    <subcellularLocation>
        <location evidence="1">Mitochondrion inner membrane</location>
        <topology evidence="1">Single-pass membrane protein</topology>
    </subcellularLocation>
</comment>